<reference evidence="3" key="1">
    <citation type="submission" date="2019-10" db="EMBL/GenBank/DDBJ databases">
        <authorList>
            <consortium name="DOE Joint Genome Institute"/>
            <person name="Kuo A."/>
            <person name="Miyauchi S."/>
            <person name="Kiss E."/>
            <person name="Drula E."/>
            <person name="Kohler A."/>
            <person name="Sanchez-Garcia M."/>
            <person name="Andreopoulos B."/>
            <person name="Barry K.W."/>
            <person name="Bonito G."/>
            <person name="Buee M."/>
            <person name="Carver A."/>
            <person name="Chen C."/>
            <person name="Cichocki N."/>
            <person name="Clum A."/>
            <person name="Culley D."/>
            <person name="Crous P.W."/>
            <person name="Fauchery L."/>
            <person name="Girlanda M."/>
            <person name="Hayes R."/>
            <person name="Keri Z."/>
            <person name="LaButti K."/>
            <person name="Lipzen A."/>
            <person name="Lombard V."/>
            <person name="Magnuson J."/>
            <person name="Maillard F."/>
            <person name="Morin E."/>
            <person name="Murat C."/>
            <person name="Nolan M."/>
            <person name="Ohm R."/>
            <person name="Pangilinan J."/>
            <person name="Pereira M."/>
            <person name="Perotto S."/>
            <person name="Peter M."/>
            <person name="Riley R."/>
            <person name="Sitrit Y."/>
            <person name="Stielow B."/>
            <person name="Szollosi G."/>
            <person name="Zifcakova L."/>
            <person name="Stursova M."/>
            <person name="Spatafora J.W."/>
            <person name="Tedersoo L."/>
            <person name="Vaario L.-M."/>
            <person name="Yamada A."/>
            <person name="Yan M."/>
            <person name="Wang P."/>
            <person name="Xu J."/>
            <person name="Bruns T."/>
            <person name="Baldrian P."/>
            <person name="Vilgalys R."/>
            <person name="Henrissat B."/>
            <person name="Grigoriev I.V."/>
            <person name="Hibbett D."/>
            <person name="Nagy L.G."/>
            <person name="Martin F.M."/>
        </authorList>
    </citation>
    <scope>NUCLEOTIDE SEQUENCE</scope>
    <source>
        <strain evidence="3">Prilba</strain>
    </source>
</reference>
<dbReference type="AlphaFoldDB" id="A0A9P5MST8"/>
<keyword evidence="4" id="KW-1185">Reference proteome</keyword>
<dbReference type="EMBL" id="WHVB01000012">
    <property type="protein sequence ID" value="KAF8477925.1"/>
    <property type="molecule type" value="Genomic_DNA"/>
</dbReference>
<protein>
    <recommendedName>
        <fullName evidence="2">FMN-dependent dehydrogenase domain-containing protein</fullName>
    </recommendedName>
</protein>
<comment type="cofactor">
    <cofactor evidence="1">
        <name>FMN</name>
        <dbReference type="ChEBI" id="CHEBI:58210"/>
    </cofactor>
</comment>
<organism evidence="3 4">
    <name type="scientific">Russula ochroleuca</name>
    <dbReference type="NCBI Taxonomy" id="152965"/>
    <lineage>
        <taxon>Eukaryota</taxon>
        <taxon>Fungi</taxon>
        <taxon>Dikarya</taxon>
        <taxon>Basidiomycota</taxon>
        <taxon>Agaricomycotina</taxon>
        <taxon>Agaricomycetes</taxon>
        <taxon>Russulales</taxon>
        <taxon>Russulaceae</taxon>
        <taxon>Russula</taxon>
    </lineage>
</organism>
<feature type="domain" description="FMN-dependent dehydrogenase" evidence="2">
    <location>
        <begin position="161"/>
        <end position="243"/>
    </location>
</feature>
<dbReference type="InterPro" id="IPR000262">
    <property type="entry name" value="FMN-dep_DH"/>
</dbReference>
<sequence>MARLSPRDVWDEAELVIVKASPPPSYDLPTHLSSPHPGPIGSSTTKWPQMFSSSIRWATATASPERSAFPHDLDVFRVWLAVGDQQARAAFTLGAAWLREGNSGTFCLWMDIAFLRENWNGPIVFKASRRSGRPGGDVHPRGRYHRVEPSVLQNITASSRVHRVQGQREVTILFDSGIPTVSEQEIYLWMFGSSLATAFFLGRSGELLSCYGLSLGGEQGVEEALRALRADTEITLELSGYRNFVVALRHHQPIKLHEKINLLSLRGSPIITFFPQDINVFVIRSRPPSPRRPTKRRGWTLKRPCNSNGLLSIECLSLNGNSSSFSSIIHRSSHRVLAYLEPRHVLPPRQLQPKFDDDFSSIVHLNVSADPTELPGKALTTPVVALLTSYVSQVSTNGFLSRTRAFSSFPSLLTLATDHHPPRVASDSNGRLHGWTN</sequence>
<evidence type="ECO:0000259" key="2">
    <source>
        <dbReference type="Pfam" id="PF01070"/>
    </source>
</evidence>
<gene>
    <name evidence="3" type="ORF">DFH94DRAFT_694110</name>
</gene>
<dbReference type="OrthoDB" id="25826at2759"/>
<name>A0A9P5MST8_9AGAM</name>
<comment type="caution">
    <text evidence="3">The sequence shown here is derived from an EMBL/GenBank/DDBJ whole genome shotgun (WGS) entry which is preliminary data.</text>
</comment>
<evidence type="ECO:0000256" key="1">
    <source>
        <dbReference type="ARBA" id="ARBA00001917"/>
    </source>
</evidence>
<dbReference type="Pfam" id="PF01070">
    <property type="entry name" value="FMN_dh"/>
    <property type="match status" value="1"/>
</dbReference>
<evidence type="ECO:0000313" key="4">
    <source>
        <dbReference type="Proteomes" id="UP000759537"/>
    </source>
</evidence>
<accession>A0A9P5MST8</accession>
<dbReference type="Proteomes" id="UP000759537">
    <property type="component" value="Unassembled WGS sequence"/>
</dbReference>
<proteinExistence type="predicted"/>
<reference evidence="3" key="2">
    <citation type="journal article" date="2020" name="Nat. Commun.">
        <title>Large-scale genome sequencing of mycorrhizal fungi provides insights into the early evolution of symbiotic traits.</title>
        <authorList>
            <person name="Miyauchi S."/>
            <person name="Kiss E."/>
            <person name="Kuo A."/>
            <person name="Drula E."/>
            <person name="Kohler A."/>
            <person name="Sanchez-Garcia M."/>
            <person name="Morin E."/>
            <person name="Andreopoulos B."/>
            <person name="Barry K.W."/>
            <person name="Bonito G."/>
            <person name="Buee M."/>
            <person name="Carver A."/>
            <person name="Chen C."/>
            <person name="Cichocki N."/>
            <person name="Clum A."/>
            <person name="Culley D."/>
            <person name="Crous P.W."/>
            <person name="Fauchery L."/>
            <person name="Girlanda M."/>
            <person name="Hayes R.D."/>
            <person name="Keri Z."/>
            <person name="LaButti K."/>
            <person name="Lipzen A."/>
            <person name="Lombard V."/>
            <person name="Magnuson J."/>
            <person name="Maillard F."/>
            <person name="Murat C."/>
            <person name="Nolan M."/>
            <person name="Ohm R.A."/>
            <person name="Pangilinan J."/>
            <person name="Pereira M.F."/>
            <person name="Perotto S."/>
            <person name="Peter M."/>
            <person name="Pfister S."/>
            <person name="Riley R."/>
            <person name="Sitrit Y."/>
            <person name="Stielow J.B."/>
            <person name="Szollosi G."/>
            <person name="Zifcakova L."/>
            <person name="Stursova M."/>
            <person name="Spatafora J.W."/>
            <person name="Tedersoo L."/>
            <person name="Vaario L.M."/>
            <person name="Yamada A."/>
            <person name="Yan M."/>
            <person name="Wang P."/>
            <person name="Xu J."/>
            <person name="Bruns T."/>
            <person name="Baldrian P."/>
            <person name="Vilgalys R."/>
            <person name="Dunand C."/>
            <person name="Henrissat B."/>
            <person name="Grigoriev I.V."/>
            <person name="Hibbett D."/>
            <person name="Nagy L.G."/>
            <person name="Martin F.M."/>
        </authorList>
    </citation>
    <scope>NUCLEOTIDE SEQUENCE</scope>
    <source>
        <strain evidence="3">Prilba</strain>
    </source>
</reference>
<evidence type="ECO:0000313" key="3">
    <source>
        <dbReference type="EMBL" id="KAF8477925.1"/>
    </source>
</evidence>